<dbReference type="PANTHER" id="PTHR46825:SF9">
    <property type="entry name" value="BETA-LACTAMASE-RELATED DOMAIN-CONTAINING PROTEIN"/>
    <property type="match status" value="1"/>
</dbReference>
<feature type="domain" description="Beta-lactamase-related" evidence="1">
    <location>
        <begin position="17"/>
        <end position="301"/>
    </location>
</feature>
<dbReference type="InterPro" id="IPR001466">
    <property type="entry name" value="Beta-lactam-related"/>
</dbReference>
<sequence>MTSTVRSAVDRTTLEGALTDLLARHDVPAAQLSVHTGGETITVGVDGKYPIGSITKPFTATLAMLLVADGDLDLEDRLGEHLGDLGPRVGRLTVRQLLSHTSGLPAALGGETSSTRQYLRACRDAELVLRPGLGFSYSNVGYVLLSRLVEEITGMDWWEAVDALLLTPLGIEPAFTVEPGGKRSVHTFMSGHAGRGIPVDQTLQEVEAGAGALALSAEDLVTFGLMHVTGDGPLSPQLLRTMRRQVPGVVPFGLANGWGLGLAVFDGWVGHDGTADGTSCHLRIDPAGGQVVALTTNAVSGAALWVDLVERLRGLGLDVADYDLSHRPDEMPMPAGLTGSYANGDMEYFVDAGDGVLRVGGELYPELTVHADWAFSVLEPESGRRVLGGRFLRDPSTGVINGLQTGGRVAARR</sequence>
<dbReference type="AlphaFoldDB" id="A0A7W9KRU8"/>
<dbReference type="InterPro" id="IPR012338">
    <property type="entry name" value="Beta-lactam/transpept-like"/>
</dbReference>
<evidence type="ECO:0000259" key="1">
    <source>
        <dbReference type="Pfam" id="PF00144"/>
    </source>
</evidence>
<dbReference type="Proteomes" id="UP000585638">
    <property type="component" value="Unassembled WGS sequence"/>
</dbReference>
<evidence type="ECO:0000313" key="2">
    <source>
        <dbReference type="EMBL" id="MBB5897551.1"/>
    </source>
</evidence>
<dbReference type="RefSeq" id="WP_184870016.1">
    <property type="nucleotide sequence ID" value="NZ_BAAAWY010000066.1"/>
</dbReference>
<organism evidence="2 3">
    <name type="scientific">Kutzneria kofuensis</name>
    <dbReference type="NCBI Taxonomy" id="103725"/>
    <lineage>
        <taxon>Bacteria</taxon>
        <taxon>Bacillati</taxon>
        <taxon>Actinomycetota</taxon>
        <taxon>Actinomycetes</taxon>
        <taxon>Pseudonocardiales</taxon>
        <taxon>Pseudonocardiaceae</taxon>
        <taxon>Kutzneria</taxon>
    </lineage>
</organism>
<dbReference type="Pfam" id="PF00144">
    <property type="entry name" value="Beta-lactamase"/>
    <property type="match status" value="1"/>
</dbReference>
<evidence type="ECO:0000313" key="3">
    <source>
        <dbReference type="Proteomes" id="UP000585638"/>
    </source>
</evidence>
<dbReference type="EMBL" id="JACHIR010000003">
    <property type="protein sequence ID" value="MBB5897551.1"/>
    <property type="molecule type" value="Genomic_DNA"/>
</dbReference>
<keyword evidence="3" id="KW-1185">Reference proteome</keyword>
<dbReference type="SUPFAM" id="SSF56601">
    <property type="entry name" value="beta-lactamase/transpeptidase-like"/>
    <property type="match status" value="1"/>
</dbReference>
<dbReference type="InterPro" id="IPR050491">
    <property type="entry name" value="AmpC-like"/>
</dbReference>
<comment type="caution">
    <text evidence="2">The sequence shown here is derived from an EMBL/GenBank/DDBJ whole genome shotgun (WGS) entry which is preliminary data.</text>
</comment>
<protein>
    <submittedName>
        <fullName evidence="2">CubicO group peptidase (Beta-lactamase class C family)</fullName>
    </submittedName>
</protein>
<proteinExistence type="predicted"/>
<reference evidence="2 3" key="1">
    <citation type="submission" date="2020-08" db="EMBL/GenBank/DDBJ databases">
        <title>Sequencing the genomes of 1000 actinobacteria strains.</title>
        <authorList>
            <person name="Klenk H.-P."/>
        </authorList>
    </citation>
    <scope>NUCLEOTIDE SEQUENCE [LARGE SCALE GENOMIC DNA]</scope>
    <source>
        <strain evidence="2 3">DSM 43851</strain>
    </source>
</reference>
<dbReference type="PANTHER" id="PTHR46825">
    <property type="entry name" value="D-ALANYL-D-ALANINE-CARBOXYPEPTIDASE/ENDOPEPTIDASE AMPH"/>
    <property type="match status" value="1"/>
</dbReference>
<accession>A0A7W9KRU8</accession>
<gene>
    <name evidence="2" type="ORF">BJ998_008810</name>
</gene>
<name>A0A7W9KRU8_9PSEU</name>
<dbReference type="Gene3D" id="3.40.710.10">
    <property type="entry name" value="DD-peptidase/beta-lactamase superfamily"/>
    <property type="match status" value="1"/>
</dbReference>